<comment type="caution">
    <text evidence="2">The sequence shown here is derived from an EMBL/GenBank/DDBJ whole genome shotgun (WGS) entry which is preliminary data.</text>
</comment>
<reference evidence="2 3" key="1">
    <citation type="submission" date="2020-01" db="EMBL/GenBank/DDBJ databases">
        <title>Insect and environment-associated Actinomycetes.</title>
        <authorList>
            <person name="Currrie C."/>
            <person name="Chevrette M."/>
            <person name="Carlson C."/>
            <person name="Stubbendieck R."/>
            <person name="Wendt-Pienkowski E."/>
        </authorList>
    </citation>
    <scope>NUCLEOTIDE SEQUENCE [LARGE SCALE GENOMIC DNA]</scope>
    <source>
        <strain evidence="2 3">SID7739</strain>
    </source>
</reference>
<name>A0A6G3TI14_9ACTN</name>
<dbReference type="InterPro" id="IPR011008">
    <property type="entry name" value="Dimeric_a/b-barrel"/>
</dbReference>
<keyword evidence="2" id="KW-0560">Oxidoreductase</keyword>
<dbReference type="GO" id="GO:0005829">
    <property type="term" value="C:cytosol"/>
    <property type="evidence" value="ECO:0007669"/>
    <property type="project" value="TreeGrafter"/>
</dbReference>
<feature type="domain" description="ABM" evidence="1">
    <location>
        <begin position="9"/>
        <end position="101"/>
    </location>
</feature>
<evidence type="ECO:0000259" key="1">
    <source>
        <dbReference type="PROSITE" id="PS51725"/>
    </source>
</evidence>
<dbReference type="SUPFAM" id="SSF54909">
    <property type="entry name" value="Dimeric alpha+beta barrel"/>
    <property type="match status" value="1"/>
</dbReference>
<dbReference type="AlphaFoldDB" id="A0A6G3TI14"/>
<dbReference type="GO" id="GO:0004497">
    <property type="term" value="F:monooxygenase activity"/>
    <property type="evidence" value="ECO:0007669"/>
    <property type="project" value="UniProtKB-KW"/>
</dbReference>
<dbReference type="PROSITE" id="PS51725">
    <property type="entry name" value="ABM"/>
    <property type="match status" value="1"/>
</dbReference>
<dbReference type="EMBL" id="JAAGMQ010000728">
    <property type="protein sequence ID" value="NEC36350.1"/>
    <property type="molecule type" value="Genomic_DNA"/>
</dbReference>
<dbReference type="RefSeq" id="WP_164277405.1">
    <property type="nucleotide sequence ID" value="NZ_JAAGMQ010000728.1"/>
</dbReference>
<dbReference type="PANTHER" id="PTHR33336">
    <property type="entry name" value="QUINOL MONOOXYGENASE YGIN-RELATED"/>
    <property type="match status" value="1"/>
</dbReference>
<dbReference type="Gene3D" id="3.30.70.100">
    <property type="match status" value="1"/>
</dbReference>
<dbReference type="InterPro" id="IPR050744">
    <property type="entry name" value="AI-2_Isomerase_LsrG"/>
</dbReference>
<dbReference type="InterPro" id="IPR007138">
    <property type="entry name" value="ABM_dom"/>
</dbReference>
<evidence type="ECO:0000313" key="3">
    <source>
        <dbReference type="Proteomes" id="UP000475666"/>
    </source>
</evidence>
<dbReference type="Pfam" id="PF03992">
    <property type="entry name" value="ABM"/>
    <property type="match status" value="1"/>
</dbReference>
<accession>A0A6G3TI14</accession>
<organism evidence="2 3">
    <name type="scientific">Streptomyces rubrogriseus</name>
    <dbReference type="NCBI Taxonomy" id="194673"/>
    <lineage>
        <taxon>Bacteria</taxon>
        <taxon>Bacillati</taxon>
        <taxon>Actinomycetota</taxon>
        <taxon>Actinomycetes</taxon>
        <taxon>Kitasatosporales</taxon>
        <taxon>Streptomycetaceae</taxon>
        <taxon>Streptomyces</taxon>
        <taxon>Streptomyces violaceoruber group</taxon>
    </lineage>
</organism>
<sequence>MTHPNTEPVVLVARMRALPGKERELRNALPALVAATRQEDGCLTYVPHQGLDDPELLVMHEVWQSEEHLRAHSASDHLRRFAELAGQLTVDGIQIERLTVLAV</sequence>
<protein>
    <submittedName>
        <fullName evidence="2">Antibiotic biosynthesis monooxygenase</fullName>
    </submittedName>
</protein>
<dbReference type="PANTHER" id="PTHR33336:SF3">
    <property type="entry name" value="ABM DOMAIN-CONTAINING PROTEIN"/>
    <property type="match status" value="1"/>
</dbReference>
<evidence type="ECO:0000313" key="2">
    <source>
        <dbReference type="EMBL" id="NEC36350.1"/>
    </source>
</evidence>
<keyword evidence="2" id="KW-0503">Monooxygenase</keyword>
<proteinExistence type="predicted"/>
<gene>
    <name evidence="2" type="ORF">G3I66_24695</name>
</gene>
<dbReference type="Proteomes" id="UP000475666">
    <property type="component" value="Unassembled WGS sequence"/>
</dbReference>